<sequence>MNPAPEEGRTLVVDGGLATRLEDLGCDLGDELWSARLLRDAPDTIRRAHRDFFDAGADVAITASYQASIAGFTARGPTRREARALITRSVDLAAQARDAAGGGLVAASVGPYGAARADGSEYTGDYGLDPDPDIAVDTLADWHRERWHLLADSGADLLACETLPSYTEARALARLLAETPGVRAWFSFSCADAAHISDGTPLARCAELLADREQVVAVGANCTAPDRIDGLIARVRGAPAVVYPDSGETWDAASGTWAGTRDPEAFGAAARRWRQAGARLIGGCCRTTPDHIRRIRDHLD</sequence>
<dbReference type="RefSeq" id="WP_184640018.1">
    <property type="nucleotide sequence ID" value="NZ_BAABKT010000018.1"/>
</dbReference>
<keyword evidence="2 6" id="KW-0808">Transferase</keyword>
<dbReference type="InterPro" id="IPR036589">
    <property type="entry name" value="HCY_dom_sf"/>
</dbReference>
<dbReference type="PANTHER" id="PTHR46015">
    <property type="entry name" value="ZGC:172121"/>
    <property type="match status" value="1"/>
</dbReference>
<dbReference type="EMBL" id="JACHLY010000002">
    <property type="protein sequence ID" value="MBB6001030.1"/>
    <property type="molecule type" value="Genomic_DNA"/>
</dbReference>
<dbReference type="InterPro" id="IPR003726">
    <property type="entry name" value="HCY_dom"/>
</dbReference>
<dbReference type="Proteomes" id="UP000578077">
    <property type="component" value="Unassembled WGS sequence"/>
</dbReference>
<dbReference type="AlphaFoldDB" id="A0A841EL33"/>
<protein>
    <recommendedName>
        <fullName evidence="5">S-methylmethionine:homocysteine methyltransferase</fullName>
    </recommendedName>
</protein>
<keyword evidence="1 6" id="KW-0489">Methyltransferase</keyword>
<evidence type="ECO:0000256" key="4">
    <source>
        <dbReference type="ARBA" id="ARBA00022833"/>
    </source>
</evidence>
<evidence type="ECO:0000313" key="9">
    <source>
        <dbReference type="Proteomes" id="UP000578077"/>
    </source>
</evidence>
<comment type="caution">
    <text evidence="8">The sequence shown here is derived from an EMBL/GenBank/DDBJ whole genome shotgun (WGS) entry which is preliminary data.</text>
</comment>
<reference evidence="8 9" key="1">
    <citation type="submission" date="2020-08" db="EMBL/GenBank/DDBJ databases">
        <title>Sequencing the genomes of 1000 actinobacteria strains.</title>
        <authorList>
            <person name="Klenk H.-P."/>
        </authorList>
    </citation>
    <scope>NUCLEOTIDE SEQUENCE [LARGE SCALE GENOMIC DNA]</scope>
    <source>
        <strain evidence="8 9">DSM 44593</strain>
    </source>
</reference>
<feature type="binding site" evidence="6">
    <location>
        <position position="285"/>
    </location>
    <ligand>
        <name>Zn(2+)</name>
        <dbReference type="ChEBI" id="CHEBI:29105"/>
    </ligand>
</feature>
<dbReference type="GO" id="GO:0009086">
    <property type="term" value="P:methionine biosynthetic process"/>
    <property type="evidence" value="ECO:0007669"/>
    <property type="project" value="InterPro"/>
</dbReference>
<dbReference type="GO" id="GO:0008898">
    <property type="term" value="F:S-adenosylmethionine-homocysteine S-methyltransferase activity"/>
    <property type="evidence" value="ECO:0007669"/>
    <property type="project" value="TreeGrafter"/>
</dbReference>
<dbReference type="GO" id="GO:0032259">
    <property type="term" value="P:methylation"/>
    <property type="evidence" value="ECO:0007669"/>
    <property type="project" value="UniProtKB-KW"/>
</dbReference>
<evidence type="ECO:0000256" key="5">
    <source>
        <dbReference type="ARBA" id="ARBA00076752"/>
    </source>
</evidence>
<evidence type="ECO:0000256" key="3">
    <source>
        <dbReference type="ARBA" id="ARBA00022723"/>
    </source>
</evidence>
<dbReference type="FunFam" id="3.20.20.330:FF:000002">
    <property type="entry name" value="Homocysteine S-methyltransferase"/>
    <property type="match status" value="1"/>
</dbReference>
<dbReference type="NCBIfam" id="NF007020">
    <property type="entry name" value="PRK09485.1"/>
    <property type="match status" value="1"/>
</dbReference>
<evidence type="ECO:0000256" key="6">
    <source>
        <dbReference type="PROSITE-ProRule" id="PRU00333"/>
    </source>
</evidence>
<dbReference type="PROSITE" id="PS50970">
    <property type="entry name" value="HCY"/>
    <property type="match status" value="1"/>
</dbReference>
<name>A0A841EL33_9ACTN</name>
<dbReference type="InterPro" id="IPR017226">
    <property type="entry name" value="BHMT-like"/>
</dbReference>
<dbReference type="GO" id="GO:0033528">
    <property type="term" value="P:S-methylmethionine cycle"/>
    <property type="evidence" value="ECO:0007669"/>
    <property type="project" value="TreeGrafter"/>
</dbReference>
<proteinExistence type="predicted"/>
<feature type="binding site" evidence="6">
    <location>
        <position position="222"/>
    </location>
    <ligand>
        <name>Zn(2+)</name>
        <dbReference type="ChEBI" id="CHEBI:29105"/>
    </ligand>
</feature>
<dbReference type="Pfam" id="PF02574">
    <property type="entry name" value="S-methyl_trans"/>
    <property type="match status" value="1"/>
</dbReference>
<accession>A0A841EL33</accession>
<dbReference type="InterPro" id="IPR051486">
    <property type="entry name" value="Hcy_S-methyltransferase"/>
</dbReference>
<evidence type="ECO:0000256" key="2">
    <source>
        <dbReference type="ARBA" id="ARBA00022679"/>
    </source>
</evidence>
<dbReference type="Gene3D" id="3.20.20.330">
    <property type="entry name" value="Homocysteine-binding-like domain"/>
    <property type="match status" value="1"/>
</dbReference>
<evidence type="ECO:0000313" key="8">
    <source>
        <dbReference type="EMBL" id="MBB6001030.1"/>
    </source>
</evidence>
<dbReference type="SUPFAM" id="SSF82282">
    <property type="entry name" value="Homocysteine S-methyltransferase"/>
    <property type="match status" value="1"/>
</dbReference>
<evidence type="ECO:0000259" key="7">
    <source>
        <dbReference type="PROSITE" id="PS50970"/>
    </source>
</evidence>
<feature type="domain" description="Hcy-binding" evidence="7">
    <location>
        <begin position="1"/>
        <end position="299"/>
    </location>
</feature>
<comment type="cofactor">
    <cofactor evidence="6">
        <name>Zn(2+)</name>
        <dbReference type="ChEBI" id="CHEBI:29105"/>
    </cofactor>
</comment>
<keyword evidence="4 6" id="KW-0862">Zinc</keyword>
<feature type="binding site" evidence="6">
    <location>
        <position position="284"/>
    </location>
    <ligand>
        <name>Zn(2+)</name>
        <dbReference type="ChEBI" id="CHEBI:29105"/>
    </ligand>
</feature>
<keyword evidence="9" id="KW-1185">Reference proteome</keyword>
<gene>
    <name evidence="8" type="ORF">HNR25_004859</name>
</gene>
<dbReference type="GO" id="GO:0008270">
    <property type="term" value="F:zinc ion binding"/>
    <property type="evidence" value="ECO:0007669"/>
    <property type="project" value="InterPro"/>
</dbReference>
<dbReference type="PANTHER" id="PTHR46015:SF1">
    <property type="entry name" value="HOMOCYSTEINE S-METHYLTRANSFERASE-LIKE ISOFORM 1"/>
    <property type="match status" value="1"/>
</dbReference>
<keyword evidence="3 6" id="KW-0479">Metal-binding</keyword>
<evidence type="ECO:0000256" key="1">
    <source>
        <dbReference type="ARBA" id="ARBA00022603"/>
    </source>
</evidence>
<organism evidence="8 9">
    <name type="scientific">Streptomonospora salina</name>
    <dbReference type="NCBI Taxonomy" id="104205"/>
    <lineage>
        <taxon>Bacteria</taxon>
        <taxon>Bacillati</taxon>
        <taxon>Actinomycetota</taxon>
        <taxon>Actinomycetes</taxon>
        <taxon>Streptosporangiales</taxon>
        <taxon>Nocardiopsidaceae</taxon>
        <taxon>Streptomonospora</taxon>
    </lineage>
</organism>
<dbReference type="PIRSF" id="PIRSF037505">
    <property type="entry name" value="Betaine_HMT"/>
    <property type="match status" value="1"/>
</dbReference>